<dbReference type="EMBL" id="FJOG01000028">
    <property type="protein sequence ID" value="CZR64876.1"/>
    <property type="molecule type" value="Genomic_DNA"/>
</dbReference>
<dbReference type="OrthoDB" id="3561104at2759"/>
<gene>
    <name evidence="1" type="ORF">PAC_14776</name>
</gene>
<name>A0A1L7XIU3_9HELO</name>
<protein>
    <submittedName>
        <fullName evidence="1">Uncharacterized protein</fullName>
    </submittedName>
</protein>
<reference evidence="1 2" key="1">
    <citation type="submission" date="2016-03" db="EMBL/GenBank/DDBJ databases">
        <authorList>
            <person name="Ploux O."/>
        </authorList>
    </citation>
    <scope>NUCLEOTIDE SEQUENCE [LARGE SCALE GENOMIC DNA]</scope>
    <source>
        <strain evidence="1 2">UAMH 11012</strain>
    </source>
</reference>
<dbReference type="Proteomes" id="UP000184330">
    <property type="component" value="Unassembled WGS sequence"/>
</dbReference>
<accession>A0A1L7XIU3</accession>
<keyword evidence="2" id="KW-1185">Reference proteome</keyword>
<organism evidence="1 2">
    <name type="scientific">Phialocephala subalpina</name>
    <dbReference type="NCBI Taxonomy" id="576137"/>
    <lineage>
        <taxon>Eukaryota</taxon>
        <taxon>Fungi</taxon>
        <taxon>Dikarya</taxon>
        <taxon>Ascomycota</taxon>
        <taxon>Pezizomycotina</taxon>
        <taxon>Leotiomycetes</taxon>
        <taxon>Helotiales</taxon>
        <taxon>Mollisiaceae</taxon>
        <taxon>Phialocephala</taxon>
        <taxon>Phialocephala fortinii species complex</taxon>
    </lineage>
</organism>
<dbReference type="AlphaFoldDB" id="A0A1L7XIU3"/>
<sequence>MSSIKTTWAYQEVARIEALPKTDLIHEVHHAMNGHTYSWRAIQRVLRDHIDPADALYLEWNGLCKLKRTWDSFSSLTRDRNPEEIETIFCRDPSIKTWDPKFLRVFIDLIAMSVGIDKLAIPLVCENLDGPSKFEDFDFEKRSVHFEEWAKDNVTSEEAPLLQVLPSDPLPRGSRLSWRTWVPFM</sequence>
<evidence type="ECO:0000313" key="2">
    <source>
        <dbReference type="Proteomes" id="UP000184330"/>
    </source>
</evidence>
<evidence type="ECO:0000313" key="1">
    <source>
        <dbReference type="EMBL" id="CZR64876.1"/>
    </source>
</evidence>
<proteinExistence type="predicted"/>